<dbReference type="Gene3D" id="2.60.40.10">
    <property type="entry name" value="Immunoglobulins"/>
    <property type="match status" value="1"/>
</dbReference>
<dbReference type="SUPFAM" id="SSF49313">
    <property type="entry name" value="Cadherin-like"/>
    <property type="match status" value="1"/>
</dbReference>
<dbReference type="InterPro" id="IPR015919">
    <property type="entry name" value="Cadherin-like_sf"/>
</dbReference>
<evidence type="ECO:0000259" key="2">
    <source>
        <dbReference type="PROSITE" id="PS51208"/>
    </source>
</evidence>
<dbReference type="PROSITE" id="PS51208">
    <property type="entry name" value="AUTOTRANSPORTER"/>
    <property type="match status" value="1"/>
</dbReference>
<keyword evidence="1" id="KW-1133">Transmembrane helix</keyword>
<reference evidence="3 4" key="1">
    <citation type="submission" date="2017-07" db="EMBL/GenBank/DDBJ databases">
        <title>Phylogenetic study on the rhizospheric bacterium Ochrobactrum sp. A44.</title>
        <authorList>
            <person name="Krzyzanowska D.M."/>
            <person name="Ossowicki A."/>
            <person name="Rajewska M."/>
            <person name="Maciag T."/>
            <person name="Kaczynski Z."/>
            <person name="Czerwicka M."/>
            <person name="Jafra S."/>
        </authorList>
    </citation>
    <scope>NUCLEOTIDE SEQUENCE [LARGE SCALE GENOMIC DNA]</scope>
    <source>
        <strain evidence="3 4">DSM 7216</strain>
    </source>
</reference>
<proteinExistence type="predicted"/>
<dbReference type="Gene3D" id="2.40.128.130">
    <property type="entry name" value="Autotransporter beta-domain"/>
    <property type="match status" value="1"/>
</dbReference>
<dbReference type="EMBL" id="NNRJ01000050">
    <property type="protein sequence ID" value="OYR15661.1"/>
    <property type="molecule type" value="Genomic_DNA"/>
</dbReference>
<dbReference type="Proteomes" id="UP000215590">
    <property type="component" value="Unassembled WGS sequence"/>
</dbReference>
<keyword evidence="4" id="KW-1185">Reference proteome</keyword>
<feature type="transmembrane region" description="Helical" evidence="1">
    <location>
        <begin position="12"/>
        <end position="33"/>
    </location>
</feature>
<dbReference type="NCBIfam" id="TIGR01414">
    <property type="entry name" value="autotrans_barl"/>
    <property type="match status" value="1"/>
</dbReference>
<keyword evidence="1" id="KW-0472">Membrane</keyword>
<dbReference type="AlphaFoldDB" id="A0A256FMI3"/>
<feature type="domain" description="Autotransporter" evidence="2">
    <location>
        <begin position="374"/>
        <end position="654"/>
    </location>
</feature>
<dbReference type="RefSeq" id="WP_094507689.1">
    <property type="nucleotide sequence ID" value="NZ_NNRJ01000050.1"/>
</dbReference>
<dbReference type="SMART" id="SM00869">
    <property type="entry name" value="Autotransporter"/>
    <property type="match status" value="1"/>
</dbReference>
<evidence type="ECO:0000313" key="4">
    <source>
        <dbReference type="Proteomes" id="UP000215590"/>
    </source>
</evidence>
<dbReference type="Pfam" id="PF05345">
    <property type="entry name" value="He_PIG"/>
    <property type="match status" value="1"/>
</dbReference>
<accession>A0A256FMI3</accession>
<dbReference type="OrthoDB" id="5720638at2"/>
<dbReference type="GO" id="GO:0005509">
    <property type="term" value="F:calcium ion binding"/>
    <property type="evidence" value="ECO:0007669"/>
    <property type="project" value="InterPro"/>
</dbReference>
<dbReference type="InterPro" id="IPR013783">
    <property type="entry name" value="Ig-like_fold"/>
</dbReference>
<protein>
    <submittedName>
        <fullName evidence="3">Outer membrane autotransporter barrel domain protein</fullName>
    </submittedName>
</protein>
<dbReference type="GO" id="GO:0019867">
    <property type="term" value="C:outer membrane"/>
    <property type="evidence" value="ECO:0007669"/>
    <property type="project" value="InterPro"/>
</dbReference>
<keyword evidence="1" id="KW-0812">Transmembrane</keyword>
<dbReference type="InterPro" id="IPR005546">
    <property type="entry name" value="Autotransporte_beta"/>
</dbReference>
<name>A0A256FMI3_9HYPH</name>
<dbReference type="InterPro" id="IPR006315">
    <property type="entry name" value="OM_autotransptr_brl_dom"/>
</dbReference>
<comment type="caution">
    <text evidence="3">The sequence shown here is derived from an EMBL/GenBank/DDBJ whole genome shotgun (WGS) entry which is preliminary data.</text>
</comment>
<organism evidence="3 4">
    <name type="scientific">Brucella thiophenivorans</name>
    <dbReference type="NCBI Taxonomy" id="571255"/>
    <lineage>
        <taxon>Bacteria</taxon>
        <taxon>Pseudomonadati</taxon>
        <taxon>Pseudomonadota</taxon>
        <taxon>Alphaproteobacteria</taxon>
        <taxon>Hyphomicrobiales</taxon>
        <taxon>Brucellaceae</taxon>
        <taxon>Brucella/Ochrobactrum group</taxon>
        <taxon>Brucella</taxon>
    </lineage>
</organism>
<dbReference type="SUPFAM" id="SSF103515">
    <property type="entry name" value="Autotransporter"/>
    <property type="match status" value="1"/>
</dbReference>
<evidence type="ECO:0000313" key="3">
    <source>
        <dbReference type="EMBL" id="OYR15661.1"/>
    </source>
</evidence>
<dbReference type="Pfam" id="PF03797">
    <property type="entry name" value="Autotransporter"/>
    <property type="match status" value="1"/>
</dbReference>
<sequence length="654" mass="70328">MIANFYKLISKNIFYKLIINSVLIIIFIGNAYASDEHHDIDAKVGVVIDQKIVFEKDSADWKATVWNFYGGDDIPGLRYISDNSRTVTLKGTPEVPGVYKFTYYKAGFIYNDYAYVTVNVSKPDIRVSTAQLPSGQIGQAYRASPLHASGGVEPYTWTAPNLPAGLLLDASTGVISGTPSVVFNGTVTVKATDQNKTEATKDLTLTVSPADLVAQNHTLTVMAATTGSVNLSSGATGGIATSASIISQSNAGAGKAWVEGIGNAQMLYFAAAPTFSGQAEISYKLANANGASNPATVTVQVIARPDPSKDTEVISLLNAQIEAAKRMTQMQIRNFQQRLEQLHDEGGCRSNQIGINVALDGAHLSPKLPQQNACAERNLAIWTAGEVNLDNSKDEDDPKRLKHVSIGVSGGVDYRISPSFIGGIGFGYSKDTTDIGEKGTQSRANMVALATYGSYRPSQGVFIDGVVGYGWLNFESERYVTLTGSHASGERKGQQVFGSVSVGYELRNDSWLLSPYVRGDTAFTKLSSFTETGAGIFDLTYGEQSAKMLSATLGIRGEYVIPMSWGELKPNTRLEYTRDFAGASRVRLGYSDMGGLLPFTIDTNSDPEDTVRIEAGFDTNFDAGWSAGLKYSTQIGTTGGKLQHGIMWKLNKSL</sequence>
<evidence type="ECO:0000256" key="1">
    <source>
        <dbReference type="SAM" id="Phobius"/>
    </source>
</evidence>
<dbReference type="InterPro" id="IPR036709">
    <property type="entry name" value="Autotransporte_beta_dom_sf"/>
</dbReference>
<gene>
    <name evidence="3" type="ORF">CEV31_2771</name>
</gene>